<gene>
    <name evidence="2" type="ORF">BECKLFY1418A_GA0070994_101113</name>
    <name evidence="1" type="ORF">BECKLFY1418B_GA0070995_100556</name>
</gene>
<dbReference type="EMBL" id="CAADFH010000011">
    <property type="protein sequence ID" value="VFJ90296.1"/>
    <property type="molecule type" value="Genomic_DNA"/>
</dbReference>
<evidence type="ECO:0000313" key="2">
    <source>
        <dbReference type="EMBL" id="VFJ90296.1"/>
    </source>
</evidence>
<dbReference type="EMBL" id="CAADFF010000005">
    <property type="protein sequence ID" value="VFJ87097.1"/>
    <property type="molecule type" value="Genomic_DNA"/>
</dbReference>
<organism evidence="2">
    <name type="scientific">Candidatus Kentrum sp. LFY</name>
    <dbReference type="NCBI Taxonomy" id="2126342"/>
    <lineage>
        <taxon>Bacteria</taxon>
        <taxon>Pseudomonadati</taxon>
        <taxon>Pseudomonadota</taxon>
        <taxon>Gammaproteobacteria</taxon>
        <taxon>Candidatus Kentrum</taxon>
    </lineage>
</organism>
<name>A0A450UD02_9GAMM</name>
<proteinExistence type="predicted"/>
<dbReference type="AlphaFoldDB" id="A0A450UD02"/>
<evidence type="ECO:0000313" key="1">
    <source>
        <dbReference type="EMBL" id="VFJ87097.1"/>
    </source>
</evidence>
<protein>
    <submittedName>
        <fullName evidence="2">Uncharacterized protein</fullName>
    </submittedName>
</protein>
<sequence>MIKGDSKHRDIFDKRFEIDDFKRPKQRYCKYYDIAYRKVCSDIFFE</sequence>
<reference evidence="2" key="1">
    <citation type="submission" date="2019-02" db="EMBL/GenBank/DDBJ databases">
        <authorList>
            <person name="Gruber-Vodicka R. H."/>
            <person name="Seah K. B. B."/>
        </authorList>
    </citation>
    <scope>NUCLEOTIDE SEQUENCE</scope>
    <source>
        <strain evidence="2">BECK_M6</strain>
        <strain evidence="1">BECK_M7</strain>
    </source>
</reference>
<accession>A0A450UD02</accession>